<evidence type="ECO:0000256" key="2">
    <source>
        <dbReference type="SAM" id="SignalP"/>
    </source>
</evidence>
<organism evidence="3 4">
    <name type="scientific">Glossina austeni</name>
    <name type="common">Savannah tsetse fly</name>
    <dbReference type="NCBI Taxonomy" id="7395"/>
    <lineage>
        <taxon>Eukaryota</taxon>
        <taxon>Metazoa</taxon>
        <taxon>Ecdysozoa</taxon>
        <taxon>Arthropoda</taxon>
        <taxon>Hexapoda</taxon>
        <taxon>Insecta</taxon>
        <taxon>Pterygota</taxon>
        <taxon>Neoptera</taxon>
        <taxon>Endopterygota</taxon>
        <taxon>Diptera</taxon>
        <taxon>Brachycera</taxon>
        <taxon>Muscomorpha</taxon>
        <taxon>Hippoboscoidea</taxon>
        <taxon>Glossinidae</taxon>
        <taxon>Glossina</taxon>
    </lineage>
</organism>
<dbReference type="AlphaFoldDB" id="A0A1A9UZ17"/>
<name>A0A1A9UZ17_GLOAU</name>
<accession>A0A1A9UZ17</accession>
<proteinExistence type="predicted"/>
<keyword evidence="2" id="KW-0732">Signal</keyword>
<feature type="coiled-coil region" evidence="1">
    <location>
        <begin position="134"/>
        <end position="161"/>
    </location>
</feature>
<protein>
    <recommendedName>
        <fullName evidence="5">Protein TsetseEP domain-containing protein</fullName>
    </recommendedName>
</protein>
<keyword evidence="1" id="KW-0175">Coiled coil</keyword>
<dbReference type="EnsemblMetazoa" id="GAUT020335-RA">
    <property type="protein sequence ID" value="GAUT020335-PA"/>
    <property type="gene ID" value="GAUT020335"/>
</dbReference>
<evidence type="ECO:0000256" key="1">
    <source>
        <dbReference type="SAM" id="Coils"/>
    </source>
</evidence>
<dbReference type="VEuPathDB" id="VectorBase:GAUT020335"/>
<evidence type="ECO:0000313" key="4">
    <source>
        <dbReference type="Proteomes" id="UP000078200"/>
    </source>
</evidence>
<feature type="signal peptide" evidence="2">
    <location>
        <begin position="1"/>
        <end position="18"/>
    </location>
</feature>
<keyword evidence="4" id="KW-1185">Reference proteome</keyword>
<sequence length="361" mass="41563">MRIILTFLNLFLIHQSWAYKEILSILENERGLRIEERNALFPLFQEMQLQYDFIMEEISQSKEKDNQKVLSGGSIDNAEEPLKEFRRYFEEITNRGNRVSNAYDSHLPTITELLNTTDFIDLSREQQLELQDIQNIMRDTLDQAQHNIDQLIKKSLEIETNLLKLNKPDVILLILKALGVLFNLASQVSRAAYCTYSHVPELNVSLQHMYEGAECYTYTTFLVATVQQETMTTISTMKKNVLDMAAIYKKIASQNSLLGKILTLVLNFTEITRNIADSYKTAMRALNGVQHQLPSAALEVTKCSKNFAVKIPYIVQTVSNVTECITFVDDTTYVYDFMLPENSERNMDFQNPNSINGDEDY</sequence>
<feature type="chain" id="PRO_5008398915" description="Protein TsetseEP domain-containing protein" evidence="2">
    <location>
        <begin position="19"/>
        <end position="361"/>
    </location>
</feature>
<evidence type="ECO:0000313" key="3">
    <source>
        <dbReference type="EnsemblMetazoa" id="GAUT020335-PA"/>
    </source>
</evidence>
<reference evidence="3" key="1">
    <citation type="submission" date="2020-05" db="UniProtKB">
        <authorList>
            <consortium name="EnsemblMetazoa"/>
        </authorList>
    </citation>
    <scope>IDENTIFICATION</scope>
    <source>
        <strain evidence="3">TTRI</strain>
    </source>
</reference>
<evidence type="ECO:0008006" key="5">
    <source>
        <dbReference type="Google" id="ProtNLM"/>
    </source>
</evidence>
<dbReference type="Proteomes" id="UP000078200">
    <property type="component" value="Unassembled WGS sequence"/>
</dbReference>